<protein>
    <recommendedName>
        <fullName evidence="4">DUF2079 domain-containing protein</fullName>
    </recommendedName>
</protein>
<feature type="transmembrane region" description="Helical" evidence="1">
    <location>
        <begin position="337"/>
        <end position="356"/>
    </location>
</feature>
<feature type="transmembrane region" description="Helical" evidence="1">
    <location>
        <begin position="84"/>
        <end position="103"/>
    </location>
</feature>
<sequence>MIKSGKKWKIWSVDSLAYLLIIIFIVIFIYLSIERHNALKSYQNDLGVYSQITWNNLHGHFFESSGSMLAATLKADGTTDENHNYLSGHFSPIMLLFVLFYLFWPDPQVFLIIQSIAVGIGALPIYWLAKEKIKIWWGGLVFLISFLFYPILHNALLYDFHEVTFAVPLVTFALWFWHKKRTGWMLFFLALLFLVQEHTALIVFMFGLLLILKKQNWKLGLGISAVSLTYFFLVLLVFIPAFSASGQSALINSEVPEIVAPTRYAWLGSNVNEIAWNIVKHPILILQNMFAFRQVDFFITLLLPVFALPLFSSLTILILPVLALYFLSNWALTYSVYYYHSSLLAGILYFSAILVFARFFRELKWQKIFLILILISSLIISYIYSVSPFGKDYSIKDYQPSENAKYLKEVKKLIPPEASLVVQQNLGPHFATRRKLFHFPVMLDKADYVVVDVYNPYADNPKSFYGFSNVREVEYQIWRDSIGNLIDNQDFGVIYDQAEWLVFQKGADKNLNAKAKQDYLEAIKRLEPTITFDTRGN</sequence>
<dbReference type="EMBL" id="PEXU01000030">
    <property type="protein sequence ID" value="PIS42626.1"/>
    <property type="molecule type" value="Genomic_DNA"/>
</dbReference>
<feature type="transmembrane region" description="Helical" evidence="1">
    <location>
        <begin position="217"/>
        <end position="239"/>
    </location>
</feature>
<dbReference type="InterPro" id="IPR018650">
    <property type="entry name" value="STSV1_Orf64"/>
</dbReference>
<evidence type="ECO:0000256" key="1">
    <source>
        <dbReference type="SAM" id="Phobius"/>
    </source>
</evidence>
<feature type="transmembrane region" description="Helical" evidence="1">
    <location>
        <begin position="368"/>
        <end position="386"/>
    </location>
</feature>
<feature type="transmembrane region" description="Helical" evidence="1">
    <location>
        <begin position="297"/>
        <end position="325"/>
    </location>
</feature>
<feature type="transmembrane region" description="Helical" evidence="1">
    <location>
        <begin position="135"/>
        <end position="152"/>
    </location>
</feature>
<comment type="caution">
    <text evidence="2">The sequence shown here is derived from an EMBL/GenBank/DDBJ whole genome shotgun (WGS) entry which is preliminary data.</text>
</comment>
<name>A0A2H0YW16_9BACT</name>
<feature type="transmembrane region" description="Helical" evidence="1">
    <location>
        <begin position="158"/>
        <end position="177"/>
    </location>
</feature>
<gene>
    <name evidence="2" type="ORF">COT24_02400</name>
</gene>
<reference evidence="2 3" key="1">
    <citation type="submission" date="2017-09" db="EMBL/GenBank/DDBJ databases">
        <title>Depth-based differentiation of microbial function through sediment-hosted aquifers and enrichment of novel symbionts in the deep terrestrial subsurface.</title>
        <authorList>
            <person name="Probst A.J."/>
            <person name="Ladd B."/>
            <person name="Jarett J.K."/>
            <person name="Geller-Mcgrath D.E."/>
            <person name="Sieber C.M."/>
            <person name="Emerson J.B."/>
            <person name="Anantharaman K."/>
            <person name="Thomas B.C."/>
            <person name="Malmstrom R."/>
            <person name="Stieglmeier M."/>
            <person name="Klingl A."/>
            <person name="Woyke T."/>
            <person name="Ryan C.M."/>
            <person name="Banfield J.F."/>
        </authorList>
    </citation>
    <scope>NUCLEOTIDE SEQUENCE [LARGE SCALE GENOMIC DNA]</scope>
    <source>
        <strain evidence="2">CG08_land_8_20_14_0_20_40_16</strain>
    </source>
</reference>
<feature type="transmembrane region" description="Helical" evidence="1">
    <location>
        <begin position="184"/>
        <end position="211"/>
    </location>
</feature>
<feature type="transmembrane region" description="Helical" evidence="1">
    <location>
        <begin position="109"/>
        <end position="128"/>
    </location>
</feature>
<dbReference type="Pfam" id="PF09852">
    <property type="entry name" value="DUF2079"/>
    <property type="match status" value="1"/>
</dbReference>
<accession>A0A2H0YW16</accession>
<keyword evidence="1" id="KW-0812">Transmembrane</keyword>
<dbReference type="Proteomes" id="UP000231542">
    <property type="component" value="Unassembled WGS sequence"/>
</dbReference>
<dbReference type="AlphaFoldDB" id="A0A2H0YW16"/>
<organism evidence="2 3">
    <name type="scientific">Candidatus Kerfeldbacteria bacterium CG08_land_8_20_14_0_20_40_16</name>
    <dbReference type="NCBI Taxonomy" id="2014244"/>
    <lineage>
        <taxon>Bacteria</taxon>
        <taxon>Candidatus Kerfeldiibacteriota</taxon>
    </lineage>
</organism>
<evidence type="ECO:0008006" key="4">
    <source>
        <dbReference type="Google" id="ProtNLM"/>
    </source>
</evidence>
<proteinExistence type="predicted"/>
<feature type="transmembrane region" description="Helical" evidence="1">
    <location>
        <begin position="15"/>
        <end position="33"/>
    </location>
</feature>
<keyword evidence="1" id="KW-1133">Transmembrane helix</keyword>
<evidence type="ECO:0000313" key="2">
    <source>
        <dbReference type="EMBL" id="PIS42626.1"/>
    </source>
</evidence>
<evidence type="ECO:0000313" key="3">
    <source>
        <dbReference type="Proteomes" id="UP000231542"/>
    </source>
</evidence>
<keyword evidence="1" id="KW-0472">Membrane</keyword>